<sequence length="228" mass="25086">MNQAQATDDITVDTIVETVRNSIIRGELAPGAIINSVDIANQFGTSRTPVREALLILNQHGLITLTARRRPQVVPVSAQAIRDLYAFRAAVHGLMSDAIVATASDEALRSLHAHALVLAEAEAQGGEPFMRHIESYLEEEMSLCGNALVISVLESLKWKMAWFRRIGLMSDEQMESLSGDRVRVVNAYMDRDAPLANALNRSMLRKAGDFCEKNFLAMQRADPLPSGK</sequence>
<dbReference type="PANTHER" id="PTHR43537:SF5">
    <property type="entry name" value="UXU OPERON TRANSCRIPTIONAL REGULATOR"/>
    <property type="match status" value="1"/>
</dbReference>
<evidence type="ECO:0000256" key="2">
    <source>
        <dbReference type="ARBA" id="ARBA00023125"/>
    </source>
</evidence>
<reference evidence="5 6" key="1">
    <citation type="submission" date="2024-03" db="EMBL/GenBank/DDBJ databases">
        <title>Novel species of the genus Variovorax.</title>
        <authorList>
            <person name="Liu Q."/>
            <person name="Xin Y.-H."/>
        </authorList>
    </citation>
    <scope>NUCLEOTIDE SEQUENCE [LARGE SCALE GENOMIC DNA]</scope>
    <source>
        <strain evidence="5 6">KACC 18900</strain>
    </source>
</reference>
<dbReference type="InterPro" id="IPR036388">
    <property type="entry name" value="WH-like_DNA-bd_sf"/>
</dbReference>
<evidence type="ECO:0000259" key="4">
    <source>
        <dbReference type="PROSITE" id="PS50949"/>
    </source>
</evidence>
<dbReference type="InterPro" id="IPR000524">
    <property type="entry name" value="Tscrpt_reg_HTH_GntR"/>
</dbReference>
<comment type="caution">
    <text evidence="5">The sequence shown here is derived from an EMBL/GenBank/DDBJ whole genome shotgun (WGS) entry which is preliminary data.</text>
</comment>
<dbReference type="InterPro" id="IPR011711">
    <property type="entry name" value="GntR_C"/>
</dbReference>
<keyword evidence="2" id="KW-0238">DNA-binding</keyword>
<dbReference type="InterPro" id="IPR036390">
    <property type="entry name" value="WH_DNA-bd_sf"/>
</dbReference>
<dbReference type="SMART" id="SM00345">
    <property type="entry name" value="HTH_GNTR"/>
    <property type="match status" value="1"/>
</dbReference>
<dbReference type="PROSITE" id="PS50949">
    <property type="entry name" value="HTH_GNTR"/>
    <property type="match status" value="1"/>
</dbReference>
<dbReference type="SUPFAM" id="SSF46785">
    <property type="entry name" value="Winged helix' DNA-binding domain"/>
    <property type="match status" value="1"/>
</dbReference>
<evidence type="ECO:0000313" key="5">
    <source>
        <dbReference type="EMBL" id="MEJ8850993.1"/>
    </source>
</evidence>
<proteinExistence type="predicted"/>
<keyword evidence="3" id="KW-0804">Transcription</keyword>
<dbReference type="Pfam" id="PF07729">
    <property type="entry name" value="FCD"/>
    <property type="match status" value="1"/>
</dbReference>
<accession>A0ABU8WTX0</accession>
<keyword evidence="6" id="KW-1185">Reference proteome</keyword>
<dbReference type="RefSeq" id="WP_340346487.1">
    <property type="nucleotide sequence ID" value="NZ_JBBKZT010000018.1"/>
</dbReference>
<evidence type="ECO:0000256" key="3">
    <source>
        <dbReference type="ARBA" id="ARBA00023163"/>
    </source>
</evidence>
<name>A0ABU8WTX0_9BURK</name>
<dbReference type="PANTHER" id="PTHR43537">
    <property type="entry name" value="TRANSCRIPTIONAL REGULATOR, GNTR FAMILY"/>
    <property type="match status" value="1"/>
</dbReference>
<evidence type="ECO:0000313" key="6">
    <source>
        <dbReference type="Proteomes" id="UP001385892"/>
    </source>
</evidence>
<dbReference type="Gene3D" id="1.10.10.10">
    <property type="entry name" value="Winged helix-like DNA-binding domain superfamily/Winged helix DNA-binding domain"/>
    <property type="match status" value="1"/>
</dbReference>
<dbReference type="SUPFAM" id="SSF48008">
    <property type="entry name" value="GntR ligand-binding domain-like"/>
    <property type="match status" value="1"/>
</dbReference>
<gene>
    <name evidence="5" type="ORF">WKW82_30430</name>
</gene>
<dbReference type="InterPro" id="IPR008920">
    <property type="entry name" value="TF_FadR/GntR_C"/>
</dbReference>
<evidence type="ECO:0000256" key="1">
    <source>
        <dbReference type="ARBA" id="ARBA00023015"/>
    </source>
</evidence>
<dbReference type="Gene3D" id="1.20.120.530">
    <property type="entry name" value="GntR ligand-binding domain-like"/>
    <property type="match status" value="1"/>
</dbReference>
<protein>
    <submittedName>
        <fullName evidence="5">GntR family transcriptional regulator</fullName>
    </submittedName>
</protein>
<dbReference type="Pfam" id="PF00392">
    <property type="entry name" value="GntR"/>
    <property type="match status" value="1"/>
</dbReference>
<dbReference type="EMBL" id="JBBKZT010000018">
    <property type="protein sequence ID" value="MEJ8850993.1"/>
    <property type="molecule type" value="Genomic_DNA"/>
</dbReference>
<dbReference type="Proteomes" id="UP001385892">
    <property type="component" value="Unassembled WGS sequence"/>
</dbReference>
<feature type="domain" description="HTH gntR-type" evidence="4">
    <location>
        <begin position="9"/>
        <end position="76"/>
    </location>
</feature>
<organism evidence="5 6">
    <name type="scientific">Variovorax rhizosphaerae</name>
    <dbReference type="NCBI Taxonomy" id="1836200"/>
    <lineage>
        <taxon>Bacteria</taxon>
        <taxon>Pseudomonadati</taxon>
        <taxon>Pseudomonadota</taxon>
        <taxon>Betaproteobacteria</taxon>
        <taxon>Burkholderiales</taxon>
        <taxon>Comamonadaceae</taxon>
        <taxon>Variovorax</taxon>
    </lineage>
</organism>
<keyword evidence="1" id="KW-0805">Transcription regulation</keyword>